<sequence>MTLASTPVLAPVAARPAAWLRTRRLRLREFVVQDRPQLVQMHADARMRALLIDDHPLHRHDVCEHFLRRLQPLYRAHEGLGIWHAERSVRRFSDAELAAPAMREALTPAALAALAQPVDEFVGWFNLMPMPGRDGEIELGARLLPRAWGVGLSDEGGEALLQHAFETLGRERVWAVCHVRHEAVRSCVLALGFMDAGVLPYEGEPARHYLITRADWLASQALPRRARLRRAIAGMRNAAAVA</sequence>
<dbReference type="InterPro" id="IPR016181">
    <property type="entry name" value="Acyl_CoA_acyltransferase"/>
</dbReference>
<dbReference type="PANTHER" id="PTHR43792:SF1">
    <property type="entry name" value="N-ACETYLTRANSFERASE DOMAIN-CONTAINING PROTEIN"/>
    <property type="match status" value="1"/>
</dbReference>
<reference evidence="2" key="1">
    <citation type="submission" date="2021-11" db="EMBL/GenBank/DDBJ databases">
        <title>BS-T2-15 a new species belonging to the Comamonadaceae family isolated from the soil of a French oak forest.</title>
        <authorList>
            <person name="Mieszkin S."/>
            <person name="Alain K."/>
        </authorList>
    </citation>
    <scope>NUCLEOTIDE SEQUENCE</scope>
    <source>
        <strain evidence="2">BS-T2-15</strain>
    </source>
</reference>
<comment type="caution">
    <text evidence="2">The sequence shown here is derived from an EMBL/GenBank/DDBJ whole genome shotgun (WGS) entry which is preliminary data.</text>
</comment>
<dbReference type="InterPro" id="IPR051531">
    <property type="entry name" value="N-acetyltransferase"/>
</dbReference>
<dbReference type="SUPFAM" id="SSF55729">
    <property type="entry name" value="Acyl-CoA N-acyltransferases (Nat)"/>
    <property type="match status" value="1"/>
</dbReference>
<feature type="domain" description="N-acetyltransferase" evidence="1">
    <location>
        <begin position="24"/>
        <end position="193"/>
    </location>
</feature>
<name>A0A9X2C244_9BURK</name>
<dbReference type="RefSeq" id="WP_275685574.1">
    <property type="nucleotide sequence ID" value="NZ_JAJLJH010000015.1"/>
</dbReference>
<dbReference type="PANTHER" id="PTHR43792">
    <property type="entry name" value="GNAT FAMILY, PUTATIVE (AFU_ORTHOLOGUE AFUA_3G00765)-RELATED-RELATED"/>
    <property type="match status" value="1"/>
</dbReference>
<protein>
    <submittedName>
        <fullName evidence="2">GNAT family N-acetyltransferase</fullName>
    </submittedName>
</protein>
<organism evidence="2 3">
    <name type="scientific">Scleromatobacter humisilvae</name>
    <dbReference type="NCBI Taxonomy" id="2897159"/>
    <lineage>
        <taxon>Bacteria</taxon>
        <taxon>Pseudomonadati</taxon>
        <taxon>Pseudomonadota</taxon>
        <taxon>Betaproteobacteria</taxon>
        <taxon>Burkholderiales</taxon>
        <taxon>Sphaerotilaceae</taxon>
        <taxon>Scleromatobacter</taxon>
    </lineage>
</organism>
<dbReference type="InterPro" id="IPR000182">
    <property type="entry name" value="GNAT_dom"/>
</dbReference>
<dbReference type="EMBL" id="JAJLJH010000015">
    <property type="protein sequence ID" value="MCK9689523.1"/>
    <property type="molecule type" value="Genomic_DNA"/>
</dbReference>
<accession>A0A9X2C244</accession>
<dbReference type="Pfam" id="PF13302">
    <property type="entry name" value="Acetyltransf_3"/>
    <property type="match status" value="1"/>
</dbReference>
<dbReference type="AlphaFoldDB" id="A0A9X2C244"/>
<gene>
    <name evidence="2" type="ORF">LPC04_27710</name>
</gene>
<evidence type="ECO:0000313" key="3">
    <source>
        <dbReference type="Proteomes" id="UP001139353"/>
    </source>
</evidence>
<evidence type="ECO:0000259" key="1">
    <source>
        <dbReference type="Pfam" id="PF13302"/>
    </source>
</evidence>
<proteinExistence type="predicted"/>
<dbReference type="Gene3D" id="3.40.630.30">
    <property type="match status" value="1"/>
</dbReference>
<dbReference type="GO" id="GO:0016747">
    <property type="term" value="F:acyltransferase activity, transferring groups other than amino-acyl groups"/>
    <property type="evidence" value="ECO:0007669"/>
    <property type="project" value="InterPro"/>
</dbReference>
<evidence type="ECO:0000313" key="2">
    <source>
        <dbReference type="EMBL" id="MCK9689523.1"/>
    </source>
</evidence>
<dbReference type="Proteomes" id="UP001139353">
    <property type="component" value="Unassembled WGS sequence"/>
</dbReference>
<keyword evidence="3" id="KW-1185">Reference proteome</keyword>